<dbReference type="InterPro" id="IPR001753">
    <property type="entry name" value="Enoyl-CoA_hydra/iso"/>
</dbReference>
<protein>
    <submittedName>
        <fullName evidence="9">Enoyl-CoA hydratase/carnithine racemase</fullName>
    </submittedName>
</protein>
<dbReference type="GO" id="GO:0005737">
    <property type="term" value="C:cytoplasm"/>
    <property type="evidence" value="ECO:0007669"/>
    <property type="project" value="UniProtKB-ARBA"/>
</dbReference>
<dbReference type="AlphaFoldDB" id="A0A2N3I795"/>
<dbReference type="FunFam" id="1.10.12.10:FF:000004">
    <property type="entry name" value="Delta3,5-delta2,4-dienoyl-CoA isomerase"/>
    <property type="match status" value="1"/>
</dbReference>
<evidence type="ECO:0000256" key="2">
    <source>
        <dbReference type="ARBA" id="ARBA00005005"/>
    </source>
</evidence>
<keyword evidence="4" id="KW-0276">Fatty acid metabolism</keyword>
<accession>A0A2N3I795</accession>
<reference evidence="9 10" key="1">
    <citation type="submission" date="2017-06" db="EMBL/GenBank/DDBJ databases">
        <title>Raineya orbicola gen. nov., sp. nov. a slightly thermophilic bacterium of the phylum Bacteroidetes and the description of Raineyaceae fam. nov.</title>
        <authorList>
            <person name="Albuquerque L."/>
            <person name="Polonia A.R.M."/>
            <person name="Barroso C."/>
            <person name="Froufe H.J.C."/>
            <person name="Lage O."/>
            <person name="Lobo-Da-Cunha A."/>
            <person name="Egas C."/>
            <person name="Da Costa M.S."/>
        </authorList>
    </citation>
    <scope>NUCLEOTIDE SEQUENCE [LARGE SCALE GENOMIC DNA]</scope>
    <source>
        <strain evidence="9 10">SPSPC-11</strain>
    </source>
</reference>
<evidence type="ECO:0000256" key="3">
    <source>
        <dbReference type="ARBA" id="ARBA00005254"/>
    </source>
</evidence>
<evidence type="ECO:0000256" key="4">
    <source>
        <dbReference type="ARBA" id="ARBA00022832"/>
    </source>
</evidence>
<keyword evidence="6" id="KW-0443">Lipid metabolism</keyword>
<dbReference type="SUPFAM" id="SSF52096">
    <property type="entry name" value="ClpP/crotonase"/>
    <property type="match status" value="1"/>
</dbReference>
<dbReference type="Gene3D" id="1.10.12.10">
    <property type="entry name" value="Lyase 2-enoyl-coa Hydratase, Chain A, domain 2"/>
    <property type="match status" value="1"/>
</dbReference>
<comment type="caution">
    <text evidence="9">The sequence shown here is derived from an EMBL/GenBank/DDBJ whole genome shotgun (WGS) entry which is preliminary data.</text>
</comment>
<name>A0A2N3I795_9BACT</name>
<dbReference type="Gene3D" id="3.90.226.10">
    <property type="entry name" value="2-enoyl-CoA Hydratase, Chain A, domain 1"/>
    <property type="match status" value="1"/>
</dbReference>
<evidence type="ECO:0000256" key="8">
    <source>
        <dbReference type="ARBA" id="ARBA00023235"/>
    </source>
</evidence>
<dbReference type="FunFam" id="3.90.226.10:FF:000024">
    <property type="entry name" value="Delta3,5-delta2,4-dienoyl-CoA isomerase"/>
    <property type="match status" value="1"/>
</dbReference>
<dbReference type="UniPathway" id="UPA00659"/>
<keyword evidence="7" id="KW-0576">Peroxisome</keyword>
<dbReference type="GO" id="GO:0006635">
    <property type="term" value="P:fatty acid beta-oxidation"/>
    <property type="evidence" value="ECO:0007669"/>
    <property type="project" value="UniProtKB-UniPathway"/>
</dbReference>
<evidence type="ECO:0000256" key="5">
    <source>
        <dbReference type="ARBA" id="ARBA00022990"/>
    </source>
</evidence>
<comment type="subcellular location">
    <subcellularLocation>
        <location evidence="1">Peroxisome</location>
    </subcellularLocation>
</comment>
<dbReference type="InterPro" id="IPR029045">
    <property type="entry name" value="ClpP/crotonase-like_dom_sf"/>
</dbReference>
<evidence type="ECO:0000313" key="10">
    <source>
        <dbReference type="Proteomes" id="UP000233387"/>
    </source>
</evidence>
<evidence type="ECO:0000256" key="1">
    <source>
        <dbReference type="ARBA" id="ARBA00004275"/>
    </source>
</evidence>
<proteinExistence type="inferred from homology"/>
<dbReference type="GO" id="GO:0016853">
    <property type="term" value="F:isomerase activity"/>
    <property type="evidence" value="ECO:0007669"/>
    <property type="project" value="UniProtKB-KW"/>
</dbReference>
<keyword evidence="5" id="KW-0007">Acetylation</keyword>
<dbReference type="InterPro" id="IPR014748">
    <property type="entry name" value="Enoyl-CoA_hydra_C"/>
</dbReference>
<gene>
    <name evidence="9" type="ORF">Rain11_2460</name>
</gene>
<evidence type="ECO:0000256" key="6">
    <source>
        <dbReference type="ARBA" id="ARBA00023098"/>
    </source>
</evidence>
<comment type="similarity">
    <text evidence="3">Belongs to the enoyl-CoA hydratase/isomerase family.</text>
</comment>
<dbReference type="RefSeq" id="WP_101359720.1">
    <property type="nucleotide sequence ID" value="NZ_NKXO01000053.1"/>
</dbReference>
<dbReference type="Proteomes" id="UP000233387">
    <property type="component" value="Unassembled WGS sequence"/>
</dbReference>
<dbReference type="EMBL" id="NKXO01000053">
    <property type="protein sequence ID" value="PKQ66166.1"/>
    <property type="molecule type" value="Genomic_DNA"/>
</dbReference>
<organism evidence="9 10">
    <name type="scientific">Raineya orbicola</name>
    <dbReference type="NCBI Taxonomy" id="2016530"/>
    <lineage>
        <taxon>Bacteria</taxon>
        <taxon>Pseudomonadati</taxon>
        <taxon>Bacteroidota</taxon>
        <taxon>Cytophagia</taxon>
        <taxon>Cytophagales</taxon>
        <taxon>Raineyaceae</taxon>
        <taxon>Raineya</taxon>
    </lineage>
</organism>
<dbReference type="Pfam" id="PF00378">
    <property type="entry name" value="ECH_1"/>
    <property type="match status" value="1"/>
</dbReference>
<keyword evidence="8" id="KW-0413">Isomerase</keyword>
<dbReference type="CDD" id="cd06558">
    <property type="entry name" value="crotonase-like"/>
    <property type="match status" value="1"/>
</dbReference>
<evidence type="ECO:0000313" key="9">
    <source>
        <dbReference type="EMBL" id="PKQ66166.1"/>
    </source>
</evidence>
<dbReference type="OrthoDB" id="9775794at2"/>
<dbReference type="InterPro" id="IPR045002">
    <property type="entry name" value="Ech1-like"/>
</dbReference>
<evidence type="ECO:0000256" key="7">
    <source>
        <dbReference type="ARBA" id="ARBA00023140"/>
    </source>
</evidence>
<sequence>MSFQSISTEVKGNIGILKFNRPEKANAMDSHFWQELPQAMQAFSENPQVRVVVLYGEGKNFSAGIDLTMLMSLKQMISGLDIGRAAEKIQQFIQNLQASINAIEKCSKPVIACLHGACIGGAVDLICACDMRFASQEAYFCIKEVDMGIIADLGTLQRLPKLIPAGLVAELAYTARNFTAQEALQMGMLNKVYENKESLLQEVEGIALQIAEKSPLVVRGIKKALLHSREHTVQESLAFISYWNASQLMSKDVEIALMAQMQKQKPTFEN</sequence>
<dbReference type="PANTHER" id="PTHR43149">
    <property type="entry name" value="ENOYL-COA HYDRATASE"/>
    <property type="match status" value="1"/>
</dbReference>
<keyword evidence="10" id="KW-1185">Reference proteome</keyword>
<dbReference type="NCBIfam" id="NF004794">
    <property type="entry name" value="PRK06142.1"/>
    <property type="match status" value="1"/>
</dbReference>
<comment type="pathway">
    <text evidence="2">Lipid metabolism; fatty acid beta-oxidation.</text>
</comment>